<dbReference type="Proteomes" id="UP000290287">
    <property type="component" value="Unassembled WGS sequence"/>
</dbReference>
<keyword evidence="3" id="KW-0106">Calcium</keyword>
<evidence type="ECO:0000256" key="1">
    <source>
        <dbReference type="ARBA" id="ARBA00022729"/>
    </source>
</evidence>
<dbReference type="EMBL" id="PEIB01000004">
    <property type="protein sequence ID" value="RXJ74004.1"/>
    <property type="molecule type" value="Genomic_DNA"/>
</dbReference>
<dbReference type="GO" id="GO:0016020">
    <property type="term" value="C:membrane"/>
    <property type="evidence" value="ECO:0007669"/>
    <property type="project" value="InterPro"/>
</dbReference>
<accession>A0A4Q0YUY7</accession>
<sequence>MNDDAADTPMVSTVSSTTVEEGQSADITITLSNSSTSATRVWVDAHPNNSASEGTDWNSTDLWVNYGDGWEQASGSFSSGNWVDVPAGTTSFQVRMETDDDSLYESTETFTLSANVDGQTAISGTITLTDNESAPIVKSVAPAETDVIEGNNVDLSWTISLNNASASETTLRLDINNLDNKGNFVDDTNGTFVLMSADGQQQLATVNMADADGGILDIVIPPGHKDVQVKTTLNNDTVYEGTETFALRTAVKGSGVWLTADDIAVSEGQSDLAIDSAEVLQHGNETANGDYTDGPAWEISLNHAASESTTLRVSFSDSDFSASFDDMVKEVIVRDLDGNIIAPLTEAEGPNGGWALTDTGIGFGADITVPAGLEGIQVFAPLVDDAVYEASETLSMRVALDDHANSWNDDEETFEYEVHNAFIFGDQFSLPGNNFLSGASYAGDKLDVNAAATTVKFFDDDNTLKGDNTAEEGISDSNQRVEINGETYSANLDFTFVMQDDDGNVYTFVEIDVDMDSNSSMSSGSNGEEDGKVIIQISGPVLSAGTSLSFVSWDNSVDSLNYHDLPGGFVDAGIANLTDDESAPIIESITPIETAVTEGDDVDLSWTVSLNNASASDTTLRIDINNINKNGDFTTDTDGVFVLLDSDGNELTTVNMSDAVGGIVNVVIPPGHASVQVKTTLNNDTVYEGTETFALKAAVKDSGVWRTAADITVTDDAADKPTVSSVSSTTINEGEEAAVTVTMSNISTSITKVWVDAYNDSAMGTTDHHETLFVNFNDGNGWQDLGNFALGIWVDVPANTSSFEVKVGTIDDALYESPESFTLRANVEGQAEVSGTVTITDNESAPVVETLLPAQTAVTEGDNVDLSWTVNLNNASASNTPLRLEINNTGNQGDFAEDTNGTFILLSADGQTELGTVNMADAVNGILDIVIPPGHASVQVKTTLANDGVYEGTETFTLKAAVKDSGIWKTADDIIVTDNEGLPTLNATATLIQHGREDAESFKDGPGWEFTSTHASDQDGTIIVAFNDSFYTSSFGEFENEIYVEDLNGNVIEPPTNREGPNGGWTLSSWASGANFSVPLPAGETGIRVYIKPIDDAVYEPTETIFPFGFLNGSQANGQHAKLDDSSDITTSGTVVEDSGTMTVTGQFDNTADDGSSLIASGTQYVGDFGTLTITGNTWPIRPITIHSKSLMRASKTVMFSI</sequence>
<reference evidence="5 6" key="1">
    <citation type="submission" date="2017-10" db="EMBL/GenBank/DDBJ databases">
        <title>Nyctiphanis sp. nov., isolated from the stomach of the euphausiid Nyctiphanes simplex (Hansen, 1911) in the Gulf of California.</title>
        <authorList>
            <person name="Gomez-Gil B."/>
            <person name="Aguilar-Mendez M."/>
            <person name="Lopez-Cortes A."/>
            <person name="Gomez-Gutierrez J."/>
            <person name="Roque A."/>
            <person name="Lang E."/>
            <person name="Gonzalez-Castillo A."/>
        </authorList>
    </citation>
    <scope>NUCLEOTIDE SEQUENCE [LARGE SCALE GENOMIC DNA]</scope>
    <source>
        <strain evidence="5 6">CAIM 600</strain>
    </source>
</reference>
<evidence type="ECO:0000313" key="5">
    <source>
        <dbReference type="EMBL" id="RXJ74004.1"/>
    </source>
</evidence>
<comment type="caution">
    <text evidence="5">The sequence shown here is derived from an EMBL/GenBank/DDBJ whole genome shotgun (WGS) entry which is preliminary data.</text>
</comment>
<keyword evidence="6" id="KW-1185">Reference proteome</keyword>
<dbReference type="RefSeq" id="WP_129121362.1">
    <property type="nucleotide sequence ID" value="NZ_PEIB01000004.1"/>
</dbReference>
<dbReference type="Pfam" id="PF03160">
    <property type="entry name" value="Calx-beta"/>
    <property type="match status" value="3"/>
</dbReference>
<dbReference type="OrthoDB" id="5904351at2"/>
<gene>
    <name evidence="5" type="ORF">CS022_04960</name>
</gene>
<dbReference type="InterPro" id="IPR003644">
    <property type="entry name" value="Calx_beta"/>
</dbReference>
<dbReference type="AlphaFoldDB" id="A0A4Q0YUY7"/>
<evidence type="ECO:0000256" key="3">
    <source>
        <dbReference type="ARBA" id="ARBA00022837"/>
    </source>
</evidence>
<feature type="domain" description="Calx-beta" evidence="4">
    <location>
        <begin position="666"/>
        <end position="699"/>
    </location>
</feature>
<keyword evidence="2" id="KW-0677">Repeat</keyword>
<keyword evidence="1" id="KW-0732">Signal</keyword>
<feature type="domain" description="Calx-beta" evidence="4">
    <location>
        <begin position="217"/>
        <end position="248"/>
    </location>
</feature>
<proteinExistence type="predicted"/>
<evidence type="ECO:0000313" key="6">
    <source>
        <dbReference type="Proteomes" id="UP000290287"/>
    </source>
</evidence>
<name>A0A4Q0YUY7_9GAMM</name>
<feature type="domain" description="Calx-beta" evidence="4">
    <location>
        <begin position="929"/>
        <end position="959"/>
    </location>
</feature>
<dbReference type="SUPFAM" id="SSF141072">
    <property type="entry name" value="CalX-like"/>
    <property type="match status" value="2"/>
</dbReference>
<dbReference type="InterPro" id="IPR038081">
    <property type="entry name" value="CalX-like_sf"/>
</dbReference>
<organism evidence="5 6">
    <name type="scientific">Veronia nyctiphanis</name>
    <dbReference type="NCBI Taxonomy" id="1278244"/>
    <lineage>
        <taxon>Bacteria</taxon>
        <taxon>Pseudomonadati</taxon>
        <taxon>Pseudomonadota</taxon>
        <taxon>Gammaproteobacteria</taxon>
        <taxon>Vibrionales</taxon>
        <taxon>Vibrionaceae</taxon>
        <taxon>Veronia</taxon>
    </lineage>
</organism>
<dbReference type="GO" id="GO:0007154">
    <property type="term" value="P:cell communication"/>
    <property type="evidence" value="ECO:0007669"/>
    <property type="project" value="InterPro"/>
</dbReference>
<evidence type="ECO:0000259" key="4">
    <source>
        <dbReference type="Pfam" id="PF03160"/>
    </source>
</evidence>
<evidence type="ECO:0000256" key="2">
    <source>
        <dbReference type="ARBA" id="ARBA00022737"/>
    </source>
</evidence>
<protein>
    <recommendedName>
        <fullName evidence="4">Calx-beta domain-containing protein</fullName>
    </recommendedName>
</protein>
<dbReference type="Gene3D" id="2.60.40.2030">
    <property type="match status" value="2"/>
</dbReference>